<dbReference type="Pfam" id="PF13902">
    <property type="entry name" value="R3H-assoc"/>
    <property type="match status" value="1"/>
</dbReference>
<dbReference type="OrthoDB" id="10256743at2759"/>
<dbReference type="AlphaFoldDB" id="A0A2C5YI69"/>
<comment type="caution">
    <text evidence="3">The sequence shown here is derived from an EMBL/GenBank/DDBJ whole genome shotgun (WGS) entry which is preliminary data.</text>
</comment>
<dbReference type="InterPro" id="IPR025952">
    <property type="entry name" value="R3H-assoc_dom"/>
</dbReference>
<feature type="domain" description="R3H-associated N-terminal" evidence="2">
    <location>
        <begin position="62"/>
        <end position="166"/>
    </location>
</feature>
<protein>
    <recommendedName>
        <fullName evidence="2">R3H-associated N-terminal domain-containing protein</fullName>
    </recommendedName>
</protein>
<feature type="region of interest" description="Disordered" evidence="1">
    <location>
        <begin position="1"/>
        <end position="96"/>
    </location>
</feature>
<organism evidence="3 4">
    <name type="scientific">Ophiocordyceps australis</name>
    <dbReference type="NCBI Taxonomy" id="1399860"/>
    <lineage>
        <taxon>Eukaryota</taxon>
        <taxon>Fungi</taxon>
        <taxon>Dikarya</taxon>
        <taxon>Ascomycota</taxon>
        <taxon>Pezizomycotina</taxon>
        <taxon>Sordariomycetes</taxon>
        <taxon>Hypocreomycetidae</taxon>
        <taxon>Hypocreales</taxon>
        <taxon>Ophiocordycipitaceae</taxon>
        <taxon>Ophiocordyceps</taxon>
    </lineage>
</organism>
<sequence length="316" mass="35183">MAINSAVSPPSELLSHQGPLSPPHSTSAVHGQASTVISIRHDVQPRKDASSVDAADKPPHPRSDMQAPREARLLGKGSTRQRRRWDNDRLIGVPNVQPPLPSDWQVHPTHQVHHIPYAMAESWDQGLAQCIQEKTSALKAARKRQQLKAGSATGIDVGEVPRDLRDMSKRSPVIRHWLRTLEEPLRQYLTAARLGRQGHQEPTNEPDLDSDEEEIIFRGRSRAIQQLKEKQAARLQLARRQLQSQPVGSALVYHSLGEGKSAALRRWLTHSLSNYYGLFSQSVTLAGSHCRAVRVGFKDSAGPQLAPLPRPLWELC</sequence>
<evidence type="ECO:0000256" key="1">
    <source>
        <dbReference type="SAM" id="MobiDB-lite"/>
    </source>
</evidence>
<dbReference type="EMBL" id="NJEU01000979">
    <property type="protein sequence ID" value="PHH69205.1"/>
    <property type="molecule type" value="Genomic_DNA"/>
</dbReference>
<accession>A0A2C5YI69</accession>
<dbReference type="Proteomes" id="UP000224854">
    <property type="component" value="Unassembled WGS sequence"/>
</dbReference>
<feature type="compositionally biased region" description="Basic and acidic residues" evidence="1">
    <location>
        <begin position="39"/>
        <end position="73"/>
    </location>
</feature>
<evidence type="ECO:0000259" key="2">
    <source>
        <dbReference type="Pfam" id="PF13902"/>
    </source>
</evidence>
<name>A0A2C5YI69_9HYPO</name>
<keyword evidence="4" id="KW-1185">Reference proteome</keyword>
<reference evidence="3 4" key="1">
    <citation type="submission" date="2017-06" db="EMBL/GenBank/DDBJ databases">
        <title>Ant-infecting Ophiocordyceps genomes reveal a high diversity of potential behavioral manipulation genes and a possible major role for enterotoxins.</title>
        <authorList>
            <person name="De Bekker C."/>
            <person name="Evans H.C."/>
            <person name="Brachmann A."/>
            <person name="Hughes D.P."/>
        </authorList>
    </citation>
    <scope>NUCLEOTIDE SEQUENCE [LARGE SCALE GENOMIC DNA]</scope>
    <source>
        <strain evidence="3 4">1348a</strain>
    </source>
</reference>
<evidence type="ECO:0000313" key="3">
    <source>
        <dbReference type="EMBL" id="PHH69205.1"/>
    </source>
</evidence>
<proteinExistence type="predicted"/>
<gene>
    <name evidence="3" type="ORF">CDD82_7921</name>
</gene>
<feature type="compositionally biased region" description="Polar residues" evidence="1">
    <location>
        <begin position="23"/>
        <end position="37"/>
    </location>
</feature>
<evidence type="ECO:0000313" key="4">
    <source>
        <dbReference type="Proteomes" id="UP000224854"/>
    </source>
</evidence>